<sequence length="404" mass="44463">MMSKLFPSAAKPHSTALPKPDDFDEVKASRSNQVVWLSALFLLAFFAWAWYFEIDEVSSGTGQVIPTSREQRIQSLEGGILAELRVREGQIVEKGEVLARLDPTRGESNVEETAARYRAALAASARLQAEIKGSDTPDFPDELKTHPQLLATETALLRSRRSALAETTSGLNQALGLVRKELDITRSLLSSGAASNVELIRLERQRAELDLKIGEARAAYMLRAREELAKAEAEVKSLQSVVRGRADTLDRMTLTSPVRGIIKALDVTTIGGVVPPNGSIMTLVPMDDQLLIETRISPRDIAFIHPGQDALVKVTAYDYAIYGGLKGKVVTIAPDTVRDEVKREVLYYPVMVRTESDALVNKAGHRFPIVPGMVASADIRTGQKTIWEYITKPFNKAGEALRER</sequence>
<gene>
    <name evidence="10" type="ORF">DZC30_16125</name>
</gene>
<dbReference type="InterPro" id="IPR050739">
    <property type="entry name" value="MFP"/>
</dbReference>
<feature type="coiled-coil region" evidence="5">
    <location>
        <begin position="199"/>
        <end position="241"/>
    </location>
</feature>
<feature type="region of interest" description="Disordered" evidence="6">
    <location>
        <begin position="1"/>
        <end position="20"/>
    </location>
</feature>
<dbReference type="PANTHER" id="PTHR30386:SF26">
    <property type="entry name" value="TRANSPORT PROTEIN COMB"/>
    <property type="match status" value="1"/>
</dbReference>
<accession>A0A373FG62</accession>
<dbReference type="OrthoDB" id="9775513at2"/>
<feature type="domain" description="AprE-like beta-barrel" evidence="9">
    <location>
        <begin position="290"/>
        <end position="382"/>
    </location>
</feature>
<dbReference type="EMBL" id="QURR01000021">
    <property type="protein sequence ID" value="RGE42977.1"/>
    <property type="molecule type" value="Genomic_DNA"/>
</dbReference>
<keyword evidence="11" id="KW-1185">Reference proteome</keyword>
<dbReference type="Gene3D" id="2.40.50.100">
    <property type="match status" value="1"/>
</dbReference>
<evidence type="ECO:0000313" key="10">
    <source>
        <dbReference type="EMBL" id="RGE42977.1"/>
    </source>
</evidence>
<protein>
    <submittedName>
        <fullName evidence="10">HlyD family efflux transporter periplasmic adaptor subunit</fullName>
    </submittedName>
</protein>
<dbReference type="InterPro" id="IPR058982">
    <property type="entry name" value="Beta-barrel_AprE"/>
</dbReference>
<dbReference type="PRINTS" id="PR01490">
    <property type="entry name" value="RTXTOXIND"/>
</dbReference>
<dbReference type="InterPro" id="IPR058781">
    <property type="entry name" value="HH_AprE-like"/>
</dbReference>
<dbReference type="Gene3D" id="2.40.30.170">
    <property type="match status" value="1"/>
</dbReference>
<evidence type="ECO:0000259" key="9">
    <source>
        <dbReference type="Pfam" id="PF26002"/>
    </source>
</evidence>
<keyword evidence="2 7" id="KW-0812">Transmembrane</keyword>
<evidence type="ECO:0000256" key="7">
    <source>
        <dbReference type="SAM" id="Phobius"/>
    </source>
</evidence>
<evidence type="ECO:0000256" key="5">
    <source>
        <dbReference type="SAM" id="Coils"/>
    </source>
</evidence>
<name>A0A373FG62_COMTE</name>
<evidence type="ECO:0000313" key="11">
    <source>
        <dbReference type="Proteomes" id="UP000261948"/>
    </source>
</evidence>
<feature type="transmembrane region" description="Helical" evidence="7">
    <location>
        <begin position="34"/>
        <end position="52"/>
    </location>
</feature>
<feature type="domain" description="AprE-like long alpha-helical hairpin" evidence="8">
    <location>
        <begin position="108"/>
        <end position="174"/>
    </location>
</feature>
<reference evidence="10 11" key="1">
    <citation type="submission" date="2018-08" db="EMBL/GenBank/DDBJ databases">
        <title>Comamonas testosteroni strain SWCO2.</title>
        <authorList>
            <person name="Jiang N."/>
            <person name="Zhang X.Z."/>
        </authorList>
    </citation>
    <scope>NUCLEOTIDE SEQUENCE [LARGE SCALE GENOMIC DNA]</scope>
    <source>
        <strain evidence="10 11">SWCO2</strain>
    </source>
</reference>
<dbReference type="Proteomes" id="UP000261948">
    <property type="component" value="Unassembled WGS sequence"/>
</dbReference>
<dbReference type="Pfam" id="PF26002">
    <property type="entry name" value="Beta-barrel_AprE"/>
    <property type="match status" value="1"/>
</dbReference>
<keyword evidence="4 7" id="KW-0472">Membrane</keyword>
<evidence type="ECO:0000259" key="8">
    <source>
        <dbReference type="Pfam" id="PF25994"/>
    </source>
</evidence>
<organism evidence="10 11">
    <name type="scientific">Comamonas testosteroni</name>
    <name type="common">Pseudomonas testosteroni</name>
    <dbReference type="NCBI Taxonomy" id="285"/>
    <lineage>
        <taxon>Bacteria</taxon>
        <taxon>Pseudomonadati</taxon>
        <taxon>Pseudomonadota</taxon>
        <taxon>Betaproteobacteria</taxon>
        <taxon>Burkholderiales</taxon>
        <taxon>Comamonadaceae</taxon>
        <taxon>Comamonas</taxon>
    </lineage>
</organism>
<evidence type="ECO:0000256" key="2">
    <source>
        <dbReference type="ARBA" id="ARBA00022692"/>
    </source>
</evidence>
<keyword evidence="3 7" id="KW-1133">Transmembrane helix</keyword>
<evidence type="ECO:0000256" key="4">
    <source>
        <dbReference type="ARBA" id="ARBA00023136"/>
    </source>
</evidence>
<dbReference type="SUPFAM" id="SSF111369">
    <property type="entry name" value="HlyD-like secretion proteins"/>
    <property type="match status" value="1"/>
</dbReference>
<evidence type="ECO:0000256" key="1">
    <source>
        <dbReference type="ARBA" id="ARBA00004167"/>
    </source>
</evidence>
<comment type="subcellular location">
    <subcellularLocation>
        <location evidence="1">Membrane</location>
        <topology evidence="1">Single-pass membrane protein</topology>
    </subcellularLocation>
</comment>
<proteinExistence type="predicted"/>
<keyword evidence="5" id="KW-0175">Coiled coil</keyword>
<evidence type="ECO:0000256" key="6">
    <source>
        <dbReference type="SAM" id="MobiDB-lite"/>
    </source>
</evidence>
<dbReference type="GO" id="GO:0016020">
    <property type="term" value="C:membrane"/>
    <property type="evidence" value="ECO:0007669"/>
    <property type="project" value="UniProtKB-SubCell"/>
</dbReference>
<dbReference type="AlphaFoldDB" id="A0A373FG62"/>
<comment type="caution">
    <text evidence="10">The sequence shown here is derived from an EMBL/GenBank/DDBJ whole genome shotgun (WGS) entry which is preliminary data.</text>
</comment>
<dbReference type="PANTHER" id="PTHR30386">
    <property type="entry name" value="MEMBRANE FUSION SUBUNIT OF EMRAB-TOLC MULTIDRUG EFFLUX PUMP"/>
    <property type="match status" value="1"/>
</dbReference>
<evidence type="ECO:0000256" key="3">
    <source>
        <dbReference type="ARBA" id="ARBA00022989"/>
    </source>
</evidence>
<dbReference type="Pfam" id="PF25994">
    <property type="entry name" value="HH_AprE"/>
    <property type="match status" value="1"/>
</dbReference>
<dbReference type="Gene3D" id="1.10.287.470">
    <property type="entry name" value="Helix hairpin bin"/>
    <property type="match status" value="1"/>
</dbReference>